<evidence type="ECO:0000256" key="1">
    <source>
        <dbReference type="SAM" id="Phobius"/>
    </source>
</evidence>
<dbReference type="EMBL" id="MEIS01000126">
    <property type="protein sequence ID" value="PIT52898.1"/>
    <property type="molecule type" value="Genomic_DNA"/>
</dbReference>
<protein>
    <recommendedName>
        <fullName evidence="4">J domain-containing protein</fullName>
    </recommendedName>
</protein>
<reference evidence="2 3" key="1">
    <citation type="journal article" date="2017" name="MBio">
        <title>Type VI secretion-mediated competition in the bee gut microbiome.</title>
        <authorList>
            <person name="Steele M.I."/>
            <person name="Kwong W.K."/>
            <person name="Powell J.E."/>
            <person name="Whiteley M."/>
            <person name="Moran N.A."/>
        </authorList>
    </citation>
    <scope>NUCLEOTIDE SEQUENCE [LARGE SCALE GENOMIC DNA]</scope>
    <source>
        <strain evidence="2 3">Nev3CBA3</strain>
    </source>
</reference>
<feature type="transmembrane region" description="Helical" evidence="1">
    <location>
        <begin position="128"/>
        <end position="148"/>
    </location>
</feature>
<evidence type="ECO:0008006" key="4">
    <source>
        <dbReference type="Google" id="ProtNLM"/>
    </source>
</evidence>
<dbReference type="AlphaFoldDB" id="A0A2N9XU56"/>
<dbReference type="Proteomes" id="UP000229434">
    <property type="component" value="Unassembled WGS sequence"/>
</dbReference>
<gene>
    <name evidence="2" type="ORF">BHC49_11525</name>
</gene>
<feature type="transmembrane region" description="Helical" evidence="1">
    <location>
        <begin position="178"/>
        <end position="194"/>
    </location>
</feature>
<comment type="caution">
    <text evidence="2">The sequence shown here is derived from an EMBL/GenBank/DDBJ whole genome shotgun (WGS) entry which is preliminary data.</text>
</comment>
<evidence type="ECO:0000313" key="3">
    <source>
        <dbReference type="Proteomes" id="UP000229434"/>
    </source>
</evidence>
<dbReference type="RefSeq" id="WP_100138347.1">
    <property type="nucleotide sequence ID" value="NZ_MEIS01000126.1"/>
</dbReference>
<keyword evidence="1" id="KW-0472">Membrane</keyword>
<feature type="transmembrane region" description="Helical" evidence="1">
    <location>
        <begin position="154"/>
        <end position="171"/>
    </location>
</feature>
<feature type="transmembrane region" description="Helical" evidence="1">
    <location>
        <begin position="244"/>
        <end position="265"/>
    </location>
</feature>
<keyword evidence="1" id="KW-0812">Transmembrane</keyword>
<keyword evidence="1" id="KW-1133">Transmembrane helix</keyword>
<accession>A0A2N9XU56</accession>
<name>A0A2N9XU56_9NEIS</name>
<sequence length="270" mass="31408">MAVINLYALLKIELSATDDEIRSALKKAADEQLLEWEKWQTCRKVLLNPDLRAKYNTKLLAENPQFGQEVIPLSLKPVEARIKECEESRVHNEQDYQPIYSFTIKIPFLALKRKLTPMFNPDTYEFKMAYTGFSIAPLFILFFTPLLVKDVRGLVYWFILYLIISCLGDLMDSPIFGMLLYIALMCFCYCNQYTKYLLKQGFKFCGTQKQNNRAAKILKMELNSANTVNNVKVNQIKVGFFENLFRLFILFPIAIILLTIGKRLVRFFLG</sequence>
<organism evidence="2 3">
    <name type="scientific">Snodgrassella alvi</name>
    <dbReference type="NCBI Taxonomy" id="1196083"/>
    <lineage>
        <taxon>Bacteria</taxon>
        <taxon>Pseudomonadati</taxon>
        <taxon>Pseudomonadota</taxon>
        <taxon>Betaproteobacteria</taxon>
        <taxon>Neisseriales</taxon>
        <taxon>Neisseriaceae</taxon>
        <taxon>Snodgrassella</taxon>
    </lineage>
</organism>
<evidence type="ECO:0000313" key="2">
    <source>
        <dbReference type="EMBL" id="PIT52898.1"/>
    </source>
</evidence>
<proteinExistence type="predicted"/>